<dbReference type="InterPro" id="IPR042449">
    <property type="entry name" value="Ub-E1_IAD_1"/>
</dbReference>
<feature type="domain" description="Ubiquitin-activating enzyme SCCH" evidence="16">
    <location>
        <begin position="182"/>
        <end position="262"/>
    </location>
</feature>
<dbReference type="PIRSF" id="PIRSF039133">
    <property type="entry name" value="SUMO_E1B"/>
    <property type="match status" value="1"/>
</dbReference>
<evidence type="ECO:0000259" key="17">
    <source>
        <dbReference type="Pfam" id="PF14732"/>
    </source>
</evidence>
<dbReference type="FunFam" id="3.10.290.20:FF:000005">
    <property type="entry name" value="Ubiquitin-activating enzyme E1-like"/>
    <property type="match status" value="1"/>
</dbReference>
<dbReference type="AlphaFoldDB" id="A0A8H3J800"/>
<dbReference type="Gene3D" id="1.10.10.520">
    <property type="entry name" value="Ubiquitin activating enzymes (Uba3). Chain: B, domain 2"/>
    <property type="match status" value="1"/>
</dbReference>
<evidence type="ECO:0000256" key="14">
    <source>
        <dbReference type="SAM" id="MobiDB-lite"/>
    </source>
</evidence>
<dbReference type="PROSITE" id="PS00865">
    <property type="entry name" value="UBIQUITIN_ACTIVAT_2"/>
    <property type="match status" value="1"/>
</dbReference>
<dbReference type="Pfam" id="PF10585">
    <property type="entry name" value="UBA_E1_SCCH"/>
    <property type="match status" value="2"/>
</dbReference>
<evidence type="ECO:0000256" key="5">
    <source>
        <dbReference type="ARBA" id="ARBA00022786"/>
    </source>
</evidence>
<dbReference type="FunFam" id="1.10.10.520:FF:000003">
    <property type="entry name" value="Ubiquitin-activating enzyme E1-like"/>
    <property type="match status" value="1"/>
</dbReference>
<dbReference type="EMBL" id="CAJPDT010000178">
    <property type="protein sequence ID" value="CAF9942300.1"/>
    <property type="molecule type" value="Genomic_DNA"/>
</dbReference>
<accession>A0A8H3J800</accession>
<dbReference type="CDD" id="cd01489">
    <property type="entry name" value="Uba2_SUMO"/>
    <property type="match status" value="1"/>
</dbReference>
<dbReference type="FunFam" id="3.40.50.720:FF:000618">
    <property type="entry name" value="SUMO-activating enzyme subunit 2"/>
    <property type="match status" value="1"/>
</dbReference>
<dbReference type="InterPro" id="IPR045886">
    <property type="entry name" value="ThiF/MoeB/HesA"/>
</dbReference>
<sequence>MGRDRFAKQSLGYLYPRIKQSRILMIGAGGIGCELLKNLVLTGFGEIHIVDLDTIDLSNLNRQFLFRQEHIKKSKALVAKESAAKFNPHIKLEAHHANIKDPQFNIQWFQSFALVFNALDNLDARRHVNKMCLAADVPLIESGTTGFNGQVQPIIKGKTECYDCSTKDVPKSFPVCTIRSTPSQPIHCIVWAKSYLFTEMFGTSDEETPEFDHSEDNENAKEIENLRQESQALNNIRQSMGSDEFARKVFDKVFKDDINRLRSMEDMWKTRKQPNALDFDGISKGASGTKPSIAQQDQKAWTVAENFTVFSDSLRRLSTRLQTSQSQTGIDTVAPVLVFDKDDEDTLDFVAASANLRSIIFGIESKSKFDIKQMAGNIIPAIATTNAMTASLCVMQAFKVMRGDIDKARMVFLERSAARVINSDTLKPPNPNCNVCGVMSSTLIVDPDRATLNDLVEDVLKSQLGYGDEFSVNNEIGTLYDPDLDDNLSKKFIDLGVKADSFLTVIDDDEENPRVNLSLAILEKTLPEDTKAVHLPKKLDIARKPKDAPAPITNGGTNGDTNGHVAASFVGTKRKRSLEDPENGQQQDNKRGKIQMPSKAVGVQDDDLVIADDSNDGAIVIDD</sequence>
<feature type="binding site" evidence="11">
    <location>
        <begin position="27"/>
        <end position="32"/>
    </location>
    <ligand>
        <name>ATP</name>
        <dbReference type="ChEBI" id="CHEBI:30616"/>
    </ligand>
</feature>
<dbReference type="Pfam" id="PF14732">
    <property type="entry name" value="UAE_UbL"/>
    <property type="match status" value="1"/>
</dbReference>
<protein>
    <recommendedName>
        <fullName evidence="8 9">Ubiquitin-activating enzyme E1-like</fullName>
    </recommendedName>
</protein>
<feature type="binding site" evidence="12">
    <location>
        <position position="161"/>
    </location>
    <ligand>
        <name>Zn(2+)</name>
        <dbReference type="ChEBI" id="CHEBI:29105"/>
    </ligand>
</feature>
<proteinExistence type="inferred from homology"/>
<feature type="domain" description="THIF-type NAD/FAD binding fold" evidence="15">
    <location>
        <begin position="17"/>
        <end position="434"/>
    </location>
</feature>
<reference evidence="18" key="1">
    <citation type="submission" date="2021-03" db="EMBL/GenBank/DDBJ databases">
        <authorList>
            <person name="Tagirdzhanova G."/>
        </authorList>
    </citation>
    <scope>NUCLEOTIDE SEQUENCE</scope>
</reference>
<evidence type="ECO:0000256" key="7">
    <source>
        <dbReference type="ARBA" id="ARBA00022840"/>
    </source>
</evidence>
<evidence type="ECO:0000313" key="19">
    <source>
        <dbReference type="Proteomes" id="UP000664534"/>
    </source>
</evidence>
<feature type="binding site" evidence="11">
    <location>
        <position position="51"/>
    </location>
    <ligand>
        <name>ATP</name>
        <dbReference type="ChEBI" id="CHEBI:30616"/>
    </ligand>
</feature>
<dbReference type="InterPro" id="IPR030661">
    <property type="entry name" value="Uba2"/>
</dbReference>
<evidence type="ECO:0000256" key="11">
    <source>
        <dbReference type="PIRSR" id="PIRSR039133-2"/>
    </source>
</evidence>
<feature type="binding site" evidence="12">
    <location>
        <position position="436"/>
    </location>
    <ligand>
        <name>Zn(2+)</name>
        <dbReference type="ChEBI" id="CHEBI:29105"/>
    </ligand>
</feature>
<dbReference type="Proteomes" id="UP000664534">
    <property type="component" value="Unassembled WGS sequence"/>
</dbReference>
<evidence type="ECO:0000256" key="12">
    <source>
        <dbReference type="PIRSR" id="PIRSR039133-3"/>
    </source>
</evidence>
<dbReference type="GO" id="GO:0019948">
    <property type="term" value="F:SUMO activating enzyme activity"/>
    <property type="evidence" value="ECO:0007669"/>
    <property type="project" value="UniProtKB-UniRule"/>
</dbReference>
<evidence type="ECO:0000256" key="2">
    <source>
        <dbReference type="ARBA" id="ARBA00005673"/>
    </source>
</evidence>
<keyword evidence="19" id="KW-1185">Reference proteome</keyword>
<feature type="domain" description="Ubiquitin/SUMO-activating enzyme ubiquitin-like" evidence="17">
    <location>
        <begin position="443"/>
        <end position="523"/>
    </location>
</feature>
<comment type="similarity">
    <text evidence="2 9">Belongs to the ubiquitin-activating E1 family.</text>
</comment>
<dbReference type="GO" id="GO:0016925">
    <property type="term" value="P:protein sumoylation"/>
    <property type="evidence" value="ECO:0007669"/>
    <property type="project" value="UniProtKB-UniRule"/>
</dbReference>
<feature type="binding site" evidence="11">
    <location>
        <begin position="59"/>
        <end position="62"/>
    </location>
    <ligand>
        <name>ATP</name>
        <dbReference type="ChEBI" id="CHEBI:30616"/>
    </ligand>
</feature>
<feature type="region of interest" description="Disordered" evidence="14">
    <location>
        <begin position="545"/>
        <end position="607"/>
    </location>
</feature>
<evidence type="ECO:0000313" key="18">
    <source>
        <dbReference type="EMBL" id="CAF9942300.1"/>
    </source>
</evidence>
<evidence type="ECO:0000256" key="13">
    <source>
        <dbReference type="PROSITE-ProRule" id="PRU10132"/>
    </source>
</evidence>
<keyword evidence="7 9" id="KW-0067">ATP-binding</keyword>
<dbReference type="GO" id="GO:0031510">
    <property type="term" value="C:SUMO activating enzyme complex"/>
    <property type="evidence" value="ECO:0007669"/>
    <property type="project" value="UniProtKB-UniRule"/>
</dbReference>
<dbReference type="Gene3D" id="3.10.290.20">
    <property type="entry name" value="Ubiquitin-like 2 activating enzyme e1b. Chain: B, domain 3"/>
    <property type="match status" value="1"/>
</dbReference>
<dbReference type="UniPathway" id="UPA00886"/>
<feature type="active site" description="Glycyl thioester intermediate" evidence="10 13">
    <location>
        <position position="176"/>
    </location>
</feature>
<evidence type="ECO:0000256" key="1">
    <source>
        <dbReference type="ARBA" id="ARBA00004718"/>
    </source>
</evidence>
<keyword evidence="5 9" id="KW-0833">Ubl conjugation pathway</keyword>
<dbReference type="GO" id="GO:0005737">
    <property type="term" value="C:cytoplasm"/>
    <property type="evidence" value="ECO:0007669"/>
    <property type="project" value="TreeGrafter"/>
</dbReference>
<feature type="binding site" evidence="11">
    <location>
        <begin position="120"/>
        <end position="125"/>
    </location>
    <ligand>
        <name>ATP</name>
        <dbReference type="ChEBI" id="CHEBI:30616"/>
    </ligand>
</feature>
<feature type="domain" description="Ubiquitin-activating enzyme SCCH" evidence="16">
    <location>
        <begin position="295"/>
        <end position="372"/>
    </location>
</feature>
<name>A0A8H3J800_9LECA</name>
<feature type="binding site" evidence="12">
    <location>
        <position position="433"/>
    </location>
    <ligand>
        <name>Zn(2+)</name>
        <dbReference type="ChEBI" id="CHEBI:29105"/>
    </ligand>
</feature>
<keyword evidence="3 9" id="KW-0479">Metal-binding</keyword>
<dbReference type="InterPro" id="IPR019572">
    <property type="entry name" value="UBA_E1_SCCH"/>
</dbReference>
<evidence type="ECO:0000256" key="4">
    <source>
        <dbReference type="ARBA" id="ARBA00022741"/>
    </source>
</evidence>
<evidence type="ECO:0000256" key="10">
    <source>
        <dbReference type="PIRSR" id="PIRSR039133-1"/>
    </source>
</evidence>
<comment type="pathway">
    <text evidence="1 9">Protein modification; protein sumoylation.</text>
</comment>
<evidence type="ECO:0000256" key="9">
    <source>
        <dbReference type="PIRNR" id="PIRNR039133"/>
    </source>
</evidence>
<dbReference type="InterPro" id="IPR000594">
    <property type="entry name" value="ThiF_NAD_FAD-bd"/>
</dbReference>
<feature type="compositionally biased region" description="Low complexity" evidence="14">
    <location>
        <begin position="553"/>
        <end position="563"/>
    </location>
</feature>
<organism evidence="18 19">
    <name type="scientific">Imshaugia aleurites</name>
    <dbReference type="NCBI Taxonomy" id="172621"/>
    <lineage>
        <taxon>Eukaryota</taxon>
        <taxon>Fungi</taxon>
        <taxon>Dikarya</taxon>
        <taxon>Ascomycota</taxon>
        <taxon>Pezizomycotina</taxon>
        <taxon>Lecanoromycetes</taxon>
        <taxon>OSLEUM clade</taxon>
        <taxon>Lecanoromycetidae</taxon>
        <taxon>Lecanorales</taxon>
        <taxon>Lecanorineae</taxon>
        <taxon>Parmeliaceae</taxon>
        <taxon>Imshaugia</taxon>
    </lineage>
</organism>
<dbReference type="GO" id="GO:0005524">
    <property type="term" value="F:ATP binding"/>
    <property type="evidence" value="ECO:0007669"/>
    <property type="project" value="UniProtKB-UniRule"/>
</dbReference>
<evidence type="ECO:0000259" key="15">
    <source>
        <dbReference type="Pfam" id="PF00899"/>
    </source>
</evidence>
<evidence type="ECO:0000259" key="16">
    <source>
        <dbReference type="Pfam" id="PF10585"/>
    </source>
</evidence>
<gene>
    <name evidence="18" type="primary">UBA2</name>
    <name evidence="18" type="ORF">IMSHALPRED_003464</name>
</gene>
<dbReference type="InterPro" id="IPR033127">
    <property type="entry name" value="UBQ-activ_enz_E1_Cys_AS"/>
</dbReference>
<dbReference type="SUPFAM" id="SSF69572">
    <property type="entry name" value="Activating enzymes of the ubiquitin-like proteins"/>
    <property type="match status" value="1"/>
</dbReference>
<dbReference type="FunFam" id="3.50.50.80:FF:000004">
    <property type="entry name" value="Ubiquitin-activating enzyme E1-like"/>
    <property type="match status" value="1"/>
</dbReference>
<dbReference type="Pfam" id="PF00899">
    <property type="entry name" value="ThiF"/>
    <property type="match status" value="1"/>
</dbReference>
<dbReference type="InterPro" id="IPR035985">
    <property type="entry name" value="Ubiquitin-activating_enz"/>
</dbReference>
<evidence type="ECO:0000256" key="3">
    <source>
        <dbReference type="ARBA" id="ARBA00022723"/>
    </source>
</evidence>
<feature type="binding site" evidence="12">
    <location>
        <position position="164"/>
    </location>
    <ligand>
        <name>Zn(2+)</name>
        <dbReference type="ChEBI" id="CHEBI:29105"/>
    </ligand>
</feature>
<feature type="binding site" evidence="11">
    <location>
        <position position="75"/>
    </location>
    <ligand>
        <name>ATP</name>
        <dbReference type="ChEBI" id="CHEBI:30616"/>
    </ligand>
</feature>
<dbReference type="Gene3D" id="3.50.50.80">
    <property type="entry name" value="Ubiquitin-activating enzyme E1, inactive adenylation domain, subdomain 1"/>
    <property type="match status" value="1"/>
</dbReference>
<dbReference type="InterPro" id="IPR023318">
    <property type="entry name" value="Ub_act_enz_dom_a_sf"/>
</dbReference>
<dbReference type="PANTHER" id="PTHR10953">
    <property type="entry name" value="UBIQUITIN-ACTIVATING ENZYME E1"/>
    <property type="match status" value="1"/>
</dbReference>
<evidence type="ECO:0000256" key="6">
    <source>
        <dbReference type="ARBA" id="ARBA00022833"/>
    </source>
</evidence>
<evidence type="ECO:0000256" key="8">
    <source>
        <dbReference type="ARBA" id="ARBA00073512"/>
    </source>
</evidence>
<comment type="caution">
    <text evidence="18">The sequence shown here is derived from an EMBL/GenBank/DDBJ whole genome shotgun (WGS) entry which is preliminary data.</text>
</comment>
<dbReference type="PROSITE" id="PS51257">
    <property type="entry name" value="PROKAR_LIPOPROTEIN"/>
    <property type="match status" value="1"/>
</dbReference>
<dbReference type="GO" id="GO:0046872">
    <property type="term" value="F:metal ion binding"/>
    <property type="evidence" value="ECO:0007669"/>
    <property type="project" value="UniProtKB-KW"/>
</dbReference>
<keyword evidence="4 9" id="KW-0547">Nucleotide-binding</keyword>
<dbReference type="PANTHER" id="PTHR10953:SF5">
    <property type="entry name" value="SUMO-ACTIVATING ENZYME SUBUNIT 2"/>
    <property type="match status" value="1"/>
</dbReference>
<dbReference type="OrthoDB" id="10255449at2759"/>
<comment type="subunit">
    <text evidence="9">Heterodimer.</text>
</comment>
<keyword evidence="6 9" id="KW-0862">Zinc</keyword>
<dbReference type="InterPro" id="IPR028077">
    <property type="entry name" value="UAE_UbL_dom"/>
</dbReference>